<gene>
    <name evidence="2" type="ORF">ASPSYDRAFT_39974</name>
</gene>
<feature type="region of interest" description="Disordered" evidence="1">
    <location>
        <begin position="15"/>
        <end position="123"/>
    </location>
</feature>
<dbReference type="AlphaFoldDB" id="A0A1L9U0N6"/>
<name>A0A1L9U0N6_9EURO</name>
<reference evidence="3" key="1">
    <citation type="journal article" date="2017" name="Genome Biol.">
        <title>Comparative genomics reveals high biological diversity and specific adaptations in the industrially and medically important fungal genus Aspergillus.</title>
        <authorList>
            <person name="de Vries R.P."/>
            <person name="Riley R."/>
            <person name="Wiebenga A."/>
            <person name="Aguilar-Osorio G."/>
            <person name="Amillis S."/>
            <person name="Uchima C.A."/>
            <person name="Anderluh G."/>
            <person name="Asadollahi M."/>
            <person name="Askin M."/>
            <person name="Barry K."/>
            <person name="Battaglia E."/>
            <person name="Bayram O."/>
            <person name="Benocci T."/>
            <person name="Braus-Stromeyer S.A."/>
            <person name="Caldana C."/>
            <person name="Canovas D."/>
            <person name="Cerqueira G.C."/>
            <person name="Chen F."/>
            <person name="Chen W."/>
            <person name="Choi C."/>
            <person name="Clum A."/>
            <person name="Dos Santos R.A."/>
            <person name="Damasio A.R."/>
            <person name="Diallinas G."/>
            <person name="Emri T."/>
            <person name="Fekete E."/>
            <person name="Flipphi M."/>
            <person name="Freyberg S."/>
            <person name="Gallo A."/>
            <person name="Gournas C."/>
            <person name="Habgood R."/>
            <person name="Hainaut M."/>
            <person name="Harispe M.L."/>
            <person name="Henrissat B."/>
            <person name="Hilden K.S."/>
            <person name="Hope R."/>
            <person name="Hossain A."/>
            <person name="Karabika E."/>
            <person name="Karaffa L."/>
            <person name="Karanyi Z."/>
            <person name="Krasevec N."/>
            <person name="Kuo A."/>
            <person name="Kusch H."/>
            <person name="LaButti K."/>
            <person name="Lagendijk E.L."/>
            <person name="Lapidus A."/>
            <person name="Levasseur A."/>
            <person name="Lindquist E."/>
            <person name="Lipzen A."/>
            <person name="Logrieco A.F."/>
            <person name="MacCabe A."/>
            <person name="Maekelae M.R."/>
            <person name="Malavazi I."/>
            <person name="Melin P."/>
            <person name="Meyer V."/>
            <person name="Mielnichuk N."/>
            <person name="Miskei M."/>
            <person name="Molnar A.P."/>
            <person name="Mule G."/>
            <person name="Ngan C.Y."/>
            <person name="Orejas M."/>
            <person name="Orosz E."/>
            <person name="Ouedraogo J.P."/>
            <person name="Overkamp K.M."/>
            <person name="Park H.-S."/>
            <person name="Perrone G."/>
            <person name="Piumi F."/>
            <person name="Punt P.J."/>
            <person name="Ram A.F."/>
            <person name="Ramon A."/>
            <person name="Rauscher S."/>
            <person name="Record E."/>
            <person name="Riano-Pachon D.M."/>
            <person name="Robert V."/>
            <person name="Roehrig J."/>
            <person name="Ruller R."/>
            <person name="Salamov A."/>
            <person name="Salih N.S."/>
            <person name="Samson R.A."/>
            <person name="Sandor E."/>
            <person name="Sanguinetti M."/>
            <person name="Schuetze T."/>
            <person name="Sepcic K."/>
            <person name="Shelest E."/>
            <person name="Sherlock G."/>
            <person name="Sophianopoulou V."/>
            <person name="Squina F.M."/>
            <person name="Sun H."/>
            <person name="Susca A."/>
            <person name="Todd R.B."/>
            <person name="Tsang A."/>
            <person name="Unkles S.E."/>
            <person name="van de Wiele N."/>
            <person name="van Rossen-Uffink D."/>
            <person name="Oliveira J.V."/>
            <person name="Vesth T.C."/>
            <person name="Visser J."/>
            <person name="Yu J.-H."/>
            <person name="Zhou M."/>
            <person name="Andersen M.R."/>
            <person name="Archer D.B."/>
            <person name="Baker S.E."/>
            <person name="Benoit I."/>
            <person name="Brakhage A.A."/>
            <person name="Braus G.H."/>
            <person name="Fischer R."/>
            <person name="Frisvad J.C."/>
            <person name="Goldman G.H."/>
            <person name="Houbraken J."/>
            <person name="Oakley B."/>
            <person name="Pocsi I."/>
            <person name="Scazzocchio C."/>
            <person name="Seiboth B."/>
            <person name="vanKuyk P.A."/>
            <person name="Wortman J."/>
            <person name="Dyer P.S."/>
            <person name="Grigoriev I.V."/>
        </authorList>
    </citation>
    <scope>NUCLEOTIDE SEQUENCE [LARGE SCALE GENOMIC DNA]</scope>
    <source>
        <strain evidence="3">CBS 593.65</strain>
    </source>
</reference>
<proteinExistence type="predicted"/>
<evidence type="ECO:0000313" key="2">
    <source>
        <dbReference type="EMBL" id="OJJ65188.1"/>
    </source>
</evidence>
<keyword evidence="3" id="KW-1185">Reference proteome</keyword>
<protein>
    <submittedName>
        <fullName evidence="2">Uncharacterized protein</fullName>
    </submittedName>
</protein>
<evidence type="ECO:0000256" key="1">
    <source>
        <dbReference type="SAM" id="MobiDB-lite"/>
    </source>
</evidence>
<dbReference type="Proteomes" id="UP000184356">
    <property type="component" value="Unassembled WGS sequence"/>
</dbReference>
<dbReference type="RefSeq" id="XP_040708994.1">
    <property type="nucleotide sequence ID" value="XM_040845996.1"/>
</dbReference>
<sequence length="123" mass="13270">MKPPQPSGLMVKFTAESSVSHTGDFGEPDIKSSSSDTLGPIEHAQSGQDGHAFLRRKPEPVSPTPLPRSRIPLPLERSRLAHRAASLSPSRWKPVPDCPTSMPLSRIPVHRGSSIPTPKELPG</sequence>
<accession>A0A1L9U0N6</accession>
<dbReference type="GeneID" id="63762069"/>
<organism evidence="2 3">
    <name type="scientific">Aspergillus sydowii CBS 593.65</name>
    <dbReference type="NCBI Taxonomy" id="1036612"/>
    <lineage>
        <taxon>Eukaryota</taxon>
        <taxon>Fungi</taxon>
        <taxon>Dikarya</taxon>
        <taxon>Ascomycota</taxon>
        <taxon>Pezizomycotina</taxon>
        <taxon>Eurotiomycetes</taxon>
        <taxon>Eurotiomycetidae</taxon>
        <taxon>Eurotiales</taxon>
        <taxon>Aspergillaceae</taxon>
        <taxon>Aspergillus</taxon>
        <taxon>Aspergillus subgen. Nidulantes</taxon>
    </lineage>
</organism>
<dbReference type="EMBL" id="KV878582">
    <property type="protein sequence ID" value="OJJ65188.1"/>
    <property type="molecule type" value="Genomic_DNA"/>
</dbReference>
<dbReference type="VEuPathDB" id="FungiDB:ASPSYDRAFT_39974"/>
<evidence type="ECO:0000313" key="3">
    <source>
        <dbReference type="Proteomes" id="UP000184356"/>
    </source>
</evidence>